<comment type="caution">
    <text evidence="2">The sequence shown here is derived from an EMBL/GenBank/DDBJ whole genome shotgun (WGS) entry which is preliminary data.</text>
</comment>
<dbReference type="RefSeq" id="WP_111164107.1">
    <property type="nucleotide sequence ID" value="NZ_PCDP01000076.1"/>
</dbReference>
<evidence type="ECO:0000313" key="2">
    <source>
        <dbReference type="EMBL" id="PZM08067.1"/>
    </source>
</evidence>
<accession>A0A2W4C3J8</accession>
<dbReference type="SMART" id="SM00255">
    <property type="entry name" value="TIR"/>
    <property type="match status" value="1"/>
</dbReference>
<dbReference type="PROSITE" id="PS50104">
    <property type="entry name" value="TIR"/>
    <property type="match status" value="1"/>
</dbReference>
<keyword evidence="3" id="KW-1185">Reference proteome</keyword>
<feature type="domain" description="TIR" evidence="1">
    <location>
        <begin position="220"/>
        <end position="349"/>
    </location>
</feature>
<dbReference type="OrthoDB" id="8443051at2"/>
<evidence type="ECO:0000259" key="1">
    <source>
        <dbReference type="PROSITE" id="PS50104"/>
    </source>
</evidence>
<dbReference type="InterPro" id="IPR035897">
    <property type="entry name" value="Toll_tir_struct_dom_sf"/>
</dbReference>
<sequence length="351" mass="38928">MKIFIIGGTTLSENDERFAEEMATLDAAMGHIGRDIVQRGHDLVACSPFEGSADFYAIGSAAKFLSGSDGACPVIEMHSPNDAGVTDEVRRLMGRTTARCFQPYAHPVAKGPNGEINWNNSWLLSQLAALDSCHAVVAIGGKMSGSANLLLTLATSKSKPIVPLPFLGGAAETSWIDLRFGLDDFLKERMASLSVLEGIGTVVQSVEELANNSMKRADGQPKRVFISYARSRPKEADFVEMTLRRRHFEVFRDERDFGAGRELSNEIKEHMERSNIFIAIWCNEYACSPWCFDELDAALQRQREDKTQIWILRVDDTRVVPPAARQLVTYPSTDRAQLEGNILRLIESSNL</sequence>
<dbReference type="GO" id="GO:0007165">
    <property type="term" value="P:signal transduction"/>
    <property type="evidence" value="ECO:0007669"/>
    <property type="project" value="InterPro"/>
</dbReference>
<dbReference type="EMBL" id="PCDP01000076">
    <property type="protein sequence ID" value="PZM08067.1"/>
    <property type="molecule type" value="Genomic_DNA"/>
</dbReference>
<dbReference type="SUPFAM" id="SSF52200">
    <property type="entry name" value="Toll/Interleukin receptor TIR domain"/>
    <property type="match status" value="1"/>
</dbReference>
<name>A0A2W4C3J8_9HYPH</name>
<dbReference type="InterPro" id="IPR000157">
    <property type="entry name" value="TIR_dom"/>
</dbReference>
<dbReference type="Proteomes" id="UP000248925">
    <property type="component" value="Unassembled WGS sequence"/>
</dbReference>
<organism evidence="2 3">
    <name type="scientific">Rhizobium tubonense</name>
    <dbReference type="NCBI Taxonomy" id="484088"/>
    <lineage>
        <taxon>Bacteria</taxon>
        <taxon>Pseudomonadati</taxon>
        <taxon>Pseudomonadota</taxon>
        <taxon>Alphaproteobacteria</taxon>
        <taxon>Hyphomicrobiales</taxon>
        <taxon>Rhizobiaceae</taxon>
        <taxon>Rhizobium/Agrobacterium group</taxon>
        <taxon>Rhizobium</taxon>
    </lineage>
</organism>
<dbReference type="Gene3D" id="3.40.50.10140">
    <property type="entry name" value="Toll/interleukin-1 receptor homology (TIR) domain"/>
    <property type="match status" value="1"/>
</dbReference>
<dbReference type="AlphaFoldDB" id="A0A2W4C3J8"/>
<evidence type="ECO:0000313" key="3">
    <source>
        <dbReference type="Proteomes" id="UP000248925"/>
    </source>
</evidence>
<reference evidence="2 3" key="1">
    <citation type="journal article" date="2018" name="Sci. Rep.">
        <title>Rhizobium tumorigenes sp. nov., a novel plant tumorigenic bacterium isolated from cane gall tumors on thornless blackberry.</title>
        <authorList>
            <person name="Kuzmanovi N."/>
            <person name="Smalla K."/>
            <person name="Gronow S."/>
            <person name="PuBawska J."/>
        </authorList>
    </citation>
    <scope>NUCLEOTIDE SEQUENCE [LARGE SCALE GENOMIC DNA]</scope>
    <source>
        <strain evidence="2 3">CCBAU 85046</strain>
    </source>
</reference>
<protein>
    <recommendedName>
        <fullName evidence="1">TIR domain-containing protein</fullName>
    </recommendedName>
</protein>
<gene>
    <name evidence="2" type="ORF">CPY51_30450</name>
</gene>
<dbReference type="Pfam" id="PF13676">
    <property type="entry name" value="TIR_2"/>
    <property type="match status" value="1"/>
</dbReference>
<proteinExistence type="predicted"/>